<keyword evidence="1" id="KW-0805">Transcription regulation</keyword>
<evidence type="ECO:0000256" key="2">
    <source>
        <dbReference type="ARBA" id="ARBA00023125"/>
    </source>
</evidence>
<comment type="caution">
    <text evidence="6">The sequence shown here is derived from an EMBL/GenBank/DDBJ whole genome shotgun (WGS) entry which is preliminary data.</text>
</comment>
<evidence type="ECO:0000256" key="4">
    <source>
        <dbReference type="PROSITE-ProRule" id="PRU00335"/>
    </source>
</evidence>
<dbReference type="PROSITE" id="PS50977">
    <property type="entry name" value="HTH_TETR_2"/>
    <property type="match status" value="1"/>
</dbReference>
<evidence type="ECO:0000313" key="7">
    <source>
        <dbReference type="Proteomes" id="UP001165584"/>
    </source>
</evidence>
<dbReference type="InterPro" id="IPR001647">
    <property type="entry name" value="HTH_TetR"/>
</dbReference>
<dbReference type="InterPro" id="IPR050109">
    <property type="entry name" value="HTH-type_TetR-like_transc_reg"/>
</dbReference>
<dbReference type="Pfam" id="PF00440">
    <property type="entry name" value="TetR_N"/>
    <property type="match status" value="1"/>
</dbReference>
<dbReference type="PANTHER" id="PTHR30055">
    <property type="entry name" value="HTH-TYPE TRANSCRIPTIONAL REGULATOR RUTR"/>
    <property type="match status" value="1"/>
</dbReference>
<dbReference type="SUPFAM" id="SSF46689">
    <property type="entry name" value="Homeodomain-like"/>
    <property type="match status" value="1"/>
</dbReference>
<dbReference type="SUPFAM" id="SSF48498">
    <property type="entry name" value="Tetracyclin repressor-like, C-terminal domain"/>
    <property type="match status" value="1"/>
</dbReference>
<evidence type="ECO:0000256" key="3">
    <source>
        <dbReference type="ARBA" id="ARBA00023163"/>
    </source>
</evidence>
<dbReference type="Gene3D" id="1.10.10.60">
    <property type="entry name" value="Homeodomain-like"/>
    <property type="match status" value="1"/>
</dbReference>
<name>A0ABT2GT07_9MICO</name>
<evidence type="ECO:0000313" key="6">
    <source>
        <dbReference type="EMBL" id="MCS5719353.1"/>
    </source>
</evidence>
<evidence type="ECO:0000256" key="1">
    <source>
        <dbReference type="ARBA" id="ARBA00023015"/>
    </source>
</evidence>
<feature type="domain" description="HTH tetR-type" evidence="5">
    <location>
        <begin position="15"/>
        <end position="77"/>
    </location>
</feature>
<keyword evidence="7" id="KW-1185">Reference proteome</keyword>
<evidence type="ECO:0000259" key="5">
    <source>
        <dbReference type="PROSITE" id="PS50977"/>
    </source>
</evidence>
<dbReference type="InterPro" id="IPR009057">
    <property type="entry name" value="Homeodomain-like_sf"/>
</dbReference>
<protein>
    <submittedName>
        <fullName evidence="6">TetR/AcrR family transcriptional regulator</fullName>
    </submittedName>
</protein>
<gene>
    <name evidence="6" type="ORF">N1027_14540</name>
</gene>
<dbReference type="EMBL" id="JANLCM010000002">
    <property type="protein sequence ID" value="MCS5719353.1"/>
    <property type="molecule type" value="Genomic_DNA"/>
</dbReference>
<dbReference type="Gene3D" id="1.10.357.10">
    <property type="entry name" value="Tetracycline Repressor, domain 2"/>
    <property type="match status" value="1"/>
</dbReference>
<accession>A0ABT2GT07</accession>
<dbReference type="Proteomes" id="UP001165584">
    <property type="component" value="Unassembled WGS sequence"/>
</dbReference>
<reference evidence="6" key="1">
    <citation type="submission" date="2022-08" db="EMBL/GenBank/DDBJ databases">
        <authorList>
            <person name="Deng Y."/>
            <person name="Han X.-F."/>
            <person name="Zhang Y.-Q."/>
        </authorList>
    </citation>
    <scope>NUCLEOTIDE SEQUENCE</scope>
    <source>
        <strain evidence="6">CPCC 205763</strain>
    </source>
</reference>
<dbReference type="RefSeq" id="WP_259508850.1">
    <property type="nucleotide sequence ID" value="NZ_JANLCM010000002.1"/>
</dbReference>
<feature type="DNA-binding region" description="H-T-H motif" evidence="4">
    <location>
        <begin position="40"/>
        <end position="59"/>
    </location>
</feature>
<dbReference type="PANTHER" id="PTHR30055:SF234">
    <property type="entry name" value="HTH-TYPE TRANSCRIPTIONAL REGULATOR BETI"/>
    <property type="match status" value="1"/>
</dbReference>
<sequence>MSTPEKRPSSSPARRAEVRSRALAALEGFLRAGTRYPDVSVEAIAKRAGISRSTFYLYFRDKTELLVDATDWLKDLVFEVRLDRGADGSLGDLPGYVSSVERVIGRYREHSALLGAVNHEAEFDERVGATWSGAQRRYISWVAGILREEQARGLTAGSFDPELAASILVTGGEQVIAKHIARTAASEDTQLAQELGASQWFGFFRRPN</sequence>
<organism evidence="6 7">
    <name type="scientific">Herbiconiux aconitum</name>
    <dbReference type="NCBI Taxonomy" id="2970913"/>
    <lineage>
        <taxon>Bacteria</taxon>
        <taxon>Bacillati</taxon>
        <taxon>Actinomycetota</taxon>
        <taxon>Actinomycetes</taxon>
        <taxon>Micrococcales</taxon>
        <taxon>Microbacteriaceae</taxon>
        <taxon>Herbiconiux</taxon>
    </lineage>
</organism>
<keyword evidence="3" id="KW-0804">Transcription</keyword>
<dbReference type="InterPro" id="IPR036271">
    <property type="entry name" value="Tet_transcr_reg_TetR-rel_C_sf"/>
</dbReference>
<proteinExistence type="predicted"/>
<keyword evidence="2 4" id="KW-0238">DNA-binding</keyword>